<reference evidence="2" key="1">
    <citation type="submission" date="2021-04" db="EMBL/GenBank/DDBJ databases">
        <authorList>
            <consortium name="Molecular Ecology Group"/>
        </authorList>
    </citation>
    <scope>NUCLEOTIDE SEQUENCE</scope>
</reference>
<protein>
    <submittedName>
        <fullName evidence="2">Uncharacterized protein</fullName>
    </submittedName>
</protein>
<name>A0A8S4A9G5_9EUPU</name>
<feature type="region of interest" description="Disordered" evidence="1">
    <location>
        <begin position="1"/>
        <end position="24"/>
    </location>
</feature>
<accession>A0A8S4A9G5</accession>
<organism evidence="2 3">
    <name type="scientific">Candidula unifasciata</name>
    <dbReference type="NCBI Taxonomy" id="100452"/>
    <lineage>
        <taxon>Eukaryota</taxon>
        <taxon>Metazoa</taxon>
        <taxon>Spiralia</taxon>
        <taxon>Lophotrochozoa</taxon>
        <taxon>Mollusca</taxon>
        <taxon>Gastropoda</taxon>
        <taxon>Heterobranchia</taxon>
        <taxon>Euthyneura</taxon>
        <taxon>Panpulmonata</taxon>
        <taxon>Eupulmonata</taxon>
        <taxon>Stylommatophora</taxon>
        <taxon>Helicina</taxon>
        <taxon>Helicoidea</taxon>
        <taxon>Geomitridae</taxon>
        <taxon>Candidula</taxon>
    </lineage>
</organism>
<evidence type="ECO:0000313" key="3">
    <source>
        <dbReference type="Proteomes" id="UP000678393"/>
    </source>
</evidence>
<evidence type="ECO:0000313" key="2">
    <source>
        <dbReference type="EMBL" id="CAG5134931.1"/>
    </source>
</evidence>
<proteinExistence type="predicted"/>
<dbReference type="Proteomes" id="UP000678393">
    <property type="component" value="Unassembled WGS sequence"/>
</dbReference>
<evidence type="ECO:0000256" key="1">
    <source>
        <dbReference type="SAM" id="MobiDB-lite"/>
    </source>
</evidence>
<dbReference type="AlphaFoldDB" id="A0A8S4A9G5"/>
<dbReference type="EMBL" id="CAJHNH020007767">
    <property type="protein sequence ID" value="CAG5134931.1"/>
    <property type="molecule type" value="Genomic_DNA"/>
</dbReference>
<dbReference type="InterPro" id="IPR008978">
    <property type="entry name" value="HSP20-like_chaperone"/>
</dbReference>
<sequence>MLNKLNLFKKKPQKEEETDDKSGEYTVKSCPPAVRSSFLDNGLVQVEIFIPGLEPGLEKHQPKGGRISFDFYNKGYGFDMRAEFVDKVKKVKTVHHFYVKKLPGRVDTAESKWDVVKGKIIITMEKHPADRNIDWKSACQLRGLDQLSSSSSSDDD</sequence>
<gene>
    <name evidence="2" type="ORF">CUNI_LOCUS20489</name>
</gene>
<comment type="caution">
    <text evidence="2">The sequence shown here is derived from an EMBL/GenBank/DDBJ whole genome shotgun (WGS) entry which is preliminary data.</text>
</comment>
<keyword evidence="3" id="KW-1185">Reference proteome</keyword>
<dbReference type="Gene3D" id="2.60.40.790">
    <property type="match status" value="1"/>
</dbReference>